<dbReference type="EMBL" id="JEME01000808">
    <property type="protein sequence ID" value="KYG08987.1"/>
    <property type="molecule type" value="Genomic_DNA"/>
</dbReference>
<reference evidence="1 2" key="1">
    <citation type="submission" date="2014-02" db="EMBL/GenBank/DDBJ databases">
        <title>The small core and large imbalanced accessory genome model reveals a collaborative survival strategy of Sorangium cellulosum strains in nature.</title>
        <authorList>
            <person name="Han K."/>
            <person name="Peng R."/>
            <person name="Blom J."/>
            <person name="Li Y.-Z."/>
        </authorList>
    </citation>
    <scope>NUCLEOTIDE SEQUENCE [LARGE SCALE GENOMIC DNA]</scope>
    <source>
        <strain evidence="1 2">So0007-03</strain>
    </source>
</reference>
<gene>
    <name evidence="1" type="ORF">BE21_20420</name>
</gene>
<proteinExistence type="predicted"/>
<dbReference type="Pfam" id="PF14103">
    <property type="entry name" value="DUF4276"/>
    <property type="match status" value="1"/>
</dbReference>
<evidence type="ECO:0008006" key="3">
    <source>
        <dbReference type="Google" id="ProtNLM"/>
    </source>
</evidence>
<protein>
    <recommendedName>
        <fullName evidence="3">DUF4276 family protein</fullName>
    </recommendedName>
</protein>
<evidence type="ECO:0000313" key="2">
    <source>
        <dbReference type="Proteomes" id="UP000075502"/>
    </source>
</evidence>
<accession>A0A150TWN8</accession>
<evidence type="ECO:0000313" key="1">
    <source>
        <dbReference type="EMBL" id="KYG08987.1"/>
    </source>
</evidence>
<sequence>MKGYILVEGEGELGAAENLITRLWHEAGHWQHWARAITCKNTHQRRGIEKGIGLVRAKRDAGALLILRDEDDACPRERGPQMASWVRELDPPFPVAVVLMCREYEVLFLPCVERMAGRPLIGPDGQERPGLLPGTRWEHGDDWERTRDIKGWLSDHFPPGRVYKPTVDQWPMTRMIDVPTLRAAGVPCFGTLERALAFLASSFGGAGVYPPPGG</sequence>
<name>A0A150TWN8_SORCE</name>
<dbReference type="InterPro" id="IPR025455">
    <property type="entry name" value="DUF4276"/>
</dbReference>
<organism evidence="1 2">
    <name type="scientific">Sorangium cellulosum</name>
    <name type="common">Polyangium cellulosum</name>
    <dbReference type="NCBI Taxonomy" id="56"/>
    <lineage>
        <taxon>Bacteria</taxon>
        <taxon>Pseudomonadati</taxon>
        <taxon>Myxococcota</taxon>
        <taxon>Polyangia</taxon>
        <taxon>Polyangiales</taxon>
        <taxon>Polyangiaceae</taxon>
        <taxon>Sorangium</taxon>
    </lineage>
</organism>
<dbReference type="Proteomes" id="UP000075502">
    <property type="component" value="Unassembled WGS sequence"/>
</dbReference>
<comment type="caution">
    <text evidence="1">The sequence shown here is derived from an EMBL/GenBank/DDBJ whole genome shotgun (WGS) entry which is preliminary data.</text>
</comment>
<dbReference type="AlphaFoldDB" id="A0A150TWN8"/>